<proteinExistence type="predicted"/>
<comment type="caution">
    <text evidence="3">The sequence shown here is derived from an EMBL/GenBank/DDBJ whole genome shotgun (WGS) entry which is preliminary data.</text>
</comment>
<keyword evidence="4" id="KW-1185">Reference proteome</keyword>
<dbReference type="InterPro" id="IPR000994">
    <property type="entry name" value="Pept_M24"/>
</dbReference>
<evidence type="ECO:0000259" key="1">
    <source>
        <dbReference type="Pfam" id="PF00557"/>
    </source>
</evidence>
<sequence>MADLAISSREHESRRTELLDRASADGHDGVVLFGALDIQYATGMYHLPTERPCIVGMTRERVEAVVPRLEKEHAEREEFPFDDVTAYFDYPQGDPMQRAAEMCERLGIADGSIAADADGSPARNGYSGPALSDVIPGSVDVTEYITDMREVKSAAEIDLIREASVWANYAHRLLQEKIEPGRRPVTISSEVEAEGTKVMLDTLGDRFEMTDWSAPVMCKFTTGDVTAEPHSVDQTNRIQQGDNIVSIVKPTVGGYTTELERTMFVGEPSAEQRGYFDIMSEAQDLAIEAIAPGVEYAAVEETVVDYFEEQGVSEYTKHHVGHNIGLEGHERPFLDVDYDGTVREGELYTVEPGFYVPGVGGFRHSDTVVVTEDGTEPLTYYERDIDALTVNF</sequence>
<dbReference type="OrthoDB" id="1346at2157"/>
<dbReference type="PANTHER" id="PTHR46112:SF2">
    <property type="entry name" value="XAA-PRO AMINOPEPTIDASE P-RELATED"/>
    <property type="match status" value="1"/>
</dbReference>
<name>A0A8T4GUV2_9EURY</name>
<dbReference type="SUPFAM" id="SSF55920">
    <property type="entry name" value="Creatinase/aminopeptidase"/>
    <property type="match status" value="1"/>
</dbReference>
<dbReference type="InterPro" id="IPR029149">
    <property type="entry name" value="Creatin/AminoP/Spt16_N"/>
</dbReference>
<dbReference type="InterPro" id="IPR050659">
    <property type="entry name" value="Peptidase_M24B"/>
</dbReference>
<evidence type="ECO:0000313" key="3">
    <source>
        <dbReference type="EMBL" id="MBP1986817.1"/>
    </source>
</evidence>
<dbReference type="InterPro" id="IPR036005">
    <property type="entry name" value="Creatinase/aminopeptidase-like"/>
</dbReference>
<keyword evidence="3" id="KW-0645">Protease</keyword>
<reference evidence="3" key="1">
    <citation type="submission" date="2021-03" db="EMBL/GenBank/DDBJ databases">
        <title>Genomic Encyclopedia of Type Strains, Phase IV (KMG-IV): sequencing the most valuable type-strain genomes for metagenomic binning, comparative biology and taxonomic classification.</title>
        <authorList>
            <person name="Goeker M."/>
        </authorList>
    </citation>
    <scope>NUCLEOTIDE SEQUENCE</scope>
    <source>
        <strain evidence="3">DSM 26232</strain>
    </source>
</reference>
<organism evidence="3 4">
    <name type="scientific">Halolamina salifodinae</name>
    <dbReference type="NCBI Taxonomy" id="1202767"/>
    <lineage>
        <taxon>Archaea</taxon>
        <taxon>Methanobacteriati</taxon>
        <taxon>Methanobacteriota</taxon>
        <taxon>Stenosarchaea group</taxon>
        <taxon>Halobacteria</taxon>
        <taxon>Halobacteriales</taxon>
        <taxon>Haloferacaceae</taxon>
    </lineage>
</organism>
<keyword evidence="3" id="KW-0378">Hydrolase</keyword>
<dbReference type="PANTHER" id="PTHR46112">
    <property type="entry name" value="AMINOPEPTIDASE"/>
    <property type="match status" value="1"/>
</dbReference>
<feature type="domain" description="Peptidase M24" evidence="1">
    <location>
        <begin position="159"/>
        <end position="372"/>
    </location>
</feature>
<accession>A0A8T4GUV2</accession>
<dbReference type="RefSeq" id="WP_209491094.1">
    <property type="nucleotide sequence ID" value="NZ_JAGGLC010000002.1"/>
</dbReference>
<evidence type="ECO:0000313" key="4">
    <source>
        <dbReference type="Proteomes" id="UP000823736"/>
    </source>
</evidence>
<dbReference type="GO" id="GO:0004177">
    <property type="term" value="F:aminopeptidase activity"/>
    <property type="evidence" value="ECO:0007669"/>
    <property type="project" value="UniProtKB-KW"/>
</dbReference>
<dbReference type="Pfam" id="PF01321">
    <property type="entry name" value="Creatinase_N"/>
    <property type="match status" value="1"/>
</dbReference>
<protein>
    <submittedName>
        <fullName evidence="3">Xaa-Pro aminopeptidase</fullName>
    </submittedName>
</protein>
<feature type="domain" description="Creatinase N-terminal" evidence="2">
    <location>
        <begin position="14"/>
        <end position="151"/>
    </location>
</feature>
<dbReference type="AlphaFoldDB" id="A0A8T4GUV2"/>
<dbReference type="Gene3D" id="3.40.350.10">
    <property type="entry name" value="Creatinase/prolidase N-terminal domain"/>
    <property type="match status" value="1"/>
</dbReference>
<dbReference type="InterPro" id="IPR000587">
    <property type="entry name" value="Creatinase_N"/>
</dbReference>
<dbReference type="Gene3D" id="3.90.230.10">
    <property type="entry name" value="Creatinase/methionine aminopeptidase superfamily"/>
    <property type="match status" value="1"/>
</dbReference>
<gene>
    <name evidence="3" type="ORF">J2753_001311</name>
</gene>
<evidence type="ECO:0000259" key="2">
    <source>
        <dbReference type="Pfam" id="PF01321"/>
    </source>
</evidence>
<keyword evidence="3" id="KW-0031">Aminopeptidase</keyword>
<dbReference type="Proteomes" id="UP000823736">
    <property type="component" value="Unassembled WGS sequence"/>
</dbReference>
<dbReference type="EMBL" id="JAGGLC010000002">
    <property type="protein sequence ID" value="MBP1986817.1"/>
    <property type="molecule type" value="Genomic_DNA"/>
</dbReference>
<dbReference type="SUPFAM" id="SSF53092">
    <property type="entry name" value="Creatinase/prolidase N-terminal domain"/>
    <property type="match status" value="1"/>
</dbReference>
<dbReference type="Pfam" id="PF00557">
    <property type="entry name" value="Peptidase_M24"/>
    <property type="match status" value="1"/>
</dbReference>